<dbReference type="InterPro" id="IPR024344">
    <property type="entry name" value="MDMPI_metal-binding"/>
</dbReference>
<evidence type="ECO:0000313" key="2">
    <source>
        <dbReference type="EMBL" id="ABY22533.1"/>
    </source>
</evidence>
<dbReference type="InterPro" id="IPR017517">
    <property type="entry name" value="Maleyloyr_isom"/>
</dbReference>
<dbReference type="GO" id="GO:0046872">
    <property type="term" value="F:metal ion binding"/>
    <property type="evidence" value="ECO:0007669"/>
    <property type="project" value="InterPro"/>
</dbReference>
<dbReference type="InterPro" id="IPR034660">
    <property type="entry name" value="DinB/YfiT-like"/>
</dbReference>
<organism evidence="2 3">
    <name type="scientific">Renibacterium salmoninarum (strain ATCC 33209 / DSM 20767 / JCM 11484 / NBRC 15589 / NCIMB 2235)</name>
    <dbReference type="NCBI Taxonomy" id="288705"/>
    <lineage>
        <taxon>Bacteria</taxon>
        <taxon>Bacillati</taxon>
        <taxon>Actinomycetota</taxon>
        <taxon>Actinomycetes</taxon>
        <taxon>Micrococcales</taxon>
        <taxon>Micrococcaceae</taxon>
        <taxon>Renibacterium</taxon>
    </lineage>
</organism>
<dbReference type="SUPFAM" id="SSF55718">
    <property type="entry name" value="SCP-like"/>
    <property type="match status" value="1"/>
</dbReference>
<gene>
    <name evidence="2" type="ordered locus">RSal33209_0786</name>
</gene>
<name>A9WQ93_RENSM</name>
<dbReference type="Pfam" id="PF11716">
    <property type="entry name" value="MDMPI_N"/>
    <property type="match status" value="1"/>
</dbReference>
<dbReference type="eggNOG" id="ENOG5031RF6">
    <property type="taxonomic scope" value="Bacteria"/>
</dbReference>
<dbReference type="EMBL" id="CP000910">
    <property type="protein sequence ID" value="ABY22533.1"/>
    <property type="molecule type" value="Genomic_DNA"/>
</dbReference>
<keyword evidence="3" id="KW-1185">Reference proteome</keyword>
<dbReference type="SUPFAM" id="SSF109854">
    <property type="entry name" value="DinB/YfiT-like putative metalloenzymes"/>
    <property type="match status" value="1"/>
</dbReference>
<feature type="domain" description="Mycothiol-dependent maleylpyruvate isomerase metal-binding" evidence="1">
    <location>
        <begin position="36"/>
        <end position="168"/>
    </location>
</feature>
<accession>A9WQ93</accession>
<dbReference type="Proteomes" id="UP000002007">
    <property type="component" value="Chromosome"/>
</dbReference>
<proteinExistence type="predicted"/>
<evidence type="ECO:0000259" key="1">
    <source>
        <dbReference type="Pfam" id="PF11716"/>
    </source>
</evidence>
<dbReference type="NCBIfam" id="TIGR03083">
    <property type="entry name" value="maleylpyruvate isomerase family mycothiol-dependent enzyme"/>
    <property type="match status" value="1"/>
</dbReference>
<dbReference type="Gene3D" id="1.20.120.450">
    <property type="entry name" value="dinb family like domain"/>
    <property type="match status" value="1"/>
</dbReference>
<evidence type="ECO:0000313" key="3">
    <source>
        <dbReference type="Proteomes" id="UP000002007"/>
    </source>
</evidence>
<dbReference type="KEGG" id="rsa:RSal33209_0786"/>
<sequence length="267" mass="28939">MTISRHPAEWDGIDYRSHMTLSEGAGLLPAIAETQQAACQFRLWLEEHSDDDIREPSALPGWSRAQLFAHLRGVSLALARQLAYAKRQEIIEMDDGGADGRNADIAKYAAQQKPQLLAELESSLASLAGAIDALTDADLDTKTAFRDGTVADVVKAAWRELVIHQDDLLIGVSSSDWTAEFCRHLFSFLEARVPEKTRLVLQPIGAQPVTLSTGNTSGKSYVIIGMLNDIAAWLAGRKPAGQIEAFAAADSVALPELLPWPSAVPAR</sequence>
<dbReference type="AlphaFoldDB" id="A9WQ93"/>
<dbReference type="InterPro" id="IPR036527">
    <property type="entry name" value="SCP2_sterol-bd_dom_sf"/>
</dbReference>
<protein>
    <recommendedName>
        <fullName evidence="1">Mycothiol-dependent maleylpyruvate isomerase metal-binding domain-containing protein</fullName>
    </recommendedName>
</protein>
<reference evidence="3" key="1">
    <citation type="journal article" date="2008" name="J. Bacteriol.">
        <title>Genome sequence of the fish pathogen Renibacterium salmoninarum suggests reductive evolution away from an environmental Arthrobacter ancestor.</title>
        <authorList>
            <person name="Wiens G.D."/>
            <person name="Rockey D.D."/>
            <person name="Wu Z."/>
            <person name="Chang J."/>
            <person name="Levy R."/>
            <person name="Crane S."/>
            <person name="Chen D.S."/>
            <person name="Capri G.R."/>
            <person name="Burnett J.R."/>
            <person name="Sudheesh P.S."/>
            <person name="Schipma M.J."/>
            <person name="Burd H."/>
            <person name="Bhattacharyya A."/>
            <person name="Rhodes L.D."/>
            <person name="Kaul R."/>
            <person name="Strom M.S."/>
        </authorList>
    </citation>
    <scope>NUCLEOTIDE SEQUENCE [LARGE SCALE GENOMIC DNA]</scope>
    <source>
        <strain evidence="3">ATCC 33209 / DSM 20767 / JCM 11484 / NBRC 15589 / NCIMB 2235</strain>
    </source>
</reference>
<dbReference type="HOGENOM" id="CLU_077935_0_0_11"/>
<dbReference type="STRING" id="288705.RSal33209_0786"/>